<dbReference type="InterPro" id="IPR013783">
    <property type="entry name" value="Ig-like_fold"/>
</dbReference>
<dbReference type="InterPro" id="IPR043709">
    <property type="entry name" value="DUF5649"/>
</dbReference>
<feature type="domain" description="HYR" evidence="4">
    <location>
        <begin position="2252"/>
        <end position="2339"/>
    </location>
</feature>
<sequence length="2428" mass="247011">MKNLYFLLISLLIAAIPATSVVAQGTETFETPLPVNSTSWTNAGLTFSSSSANFDTDEFIGAGAGGSDRYIDNIDAPATGSIYSISITGGATLFTMQSMEVYVSSIATGDNPTDDGSMIFRGFNGVTEEFSYTKPMGTFPTDFTNNGFFLLDFSAIPGLGDVSDTNIDRIEIELAGAFQYFAVDNFAFDNEVLEADPPEVQSITVVGTPNSTATSVDFLVTFNENANLVTTDDFSVDATGGVTGSITGISGSGTMYTLTVSGISGEGTISIDLNGGSDIEDDLGNAGPPAFTAGEVHVVSRCFQETFESFTAGDIMWSSNGVTYSSGTANFNVELFANGGAGGSDQFLSNDADQGTMRVYTIAPTGAELFTVEAADFYLSSELNGANPTDDGTLTLEGRLGGSTLYTIQKTMGFPTDFSVNNGFYTVDFATEGSADYSLTNIDELRITIGGLFEYIAMDNFEHCEEITAAAPPIVQSIKLVGNPPANSASVDFEVIFNEDAVNVSTDDFSLDLQGTAAGTINSITGSGNTYMVDINGISGEGSLRLDLNPGTDIEDLSGNTPPDPFTDGERFIVSICDVETFEGLPIGTFSWTTNTVPWTAGSTDFGVDEFIGAGAGGSDRYLDNVTSPGLLDVNSIAITDTQMVKMGSMEIYVSSDPVGANPTDDGTLTVVGKLDGVTQYTIVKSMGFPTIFGSTHGFYLWDFSTEGGVDNSMTDIDEIELTLGGAFEYLAVDNFKFCMDPPDETEVALAGGTLTITDINGGTSDDVFDLSVVGPNLRITNTVDRFLVSGAGVVEVDDNTVDVLLANITNGIVLNAAAGNDSYTQSSAITLGGVSNDFTVQNIESFTQSAALDVGGSVTYGVSGAVTLNTTTAGGDLTIASVGNITDSGNTITVSGAASLNTGAAGNIDMSGPFNVSGMIDVDALNVTIFNTPSVPWIVNNISASTGNINITSNSNGLTLTGSITANAGAGNATIRSGGVGGINQTGGVITANNLIINTGGQTATITQPGNDVNTLNVGTGSATFTDVDDVSITGINPLNQLSVTATDIDFSNTATVTLSGAGANVFNGNITANPGSQLNQNLGDVSFTGTTINLNNLQYNGAGGTNTSFDATTTTAGSALTFFNLNVNSGDYQTNAVTTFVNGTAMFGSTANLIGTGTISGDVVIANGGELAPGNSPGCLSTGSLTLSSGSTASFEVAGPTPCTQHDQVQVTGTVTINGATFNPLIGYANAPADEIILILNDGVDAVTGTFAGLPEGTAVNFGAFMGFISYVGGDGNDVILAADTTPPTVTCPSDITQGTDPGMCSAVVTFTVTATDDNPGVTLVVTPPSGSTFPVGTTLVTATATDASGNMASCTFNVTVNDTEDPVVTCPADITQANDPGMCGAVVTFMASATDNCPGVTTSSVPASGSFFPVGTTTVTVTATDAAGNTDTCMFDVTVNDTENPTISCPADIVVGNDPGVCGAVITFADATAMDNCAGVTVTQTSGLASGSTFPVGTTAVTFTATDAAGNTAMCSFNVTVNDTEDPVITCPTDIIVSNDPGVCEAVVTYTAPVGTDNCPGATTMQTAGLPSGSSFPVGTTTNTFVVTDASGNTATCSFDVIVNDTEDPVVTCPADITQANDPGMCGAVVTFMASATDNCPGVTTSSVPASGSFFPVGTTTVTVTATDAAGNTATCSFDVTINDTEDPVISCPANISVNNDPGLCSAVVTYTTPVGTDNCAGATTAQTAGLPSGSAFPVGTTTNTFVVTDASGNTATCSFDVTVTDNEPPVAVCMDITVQLDANGMASITPFDVDGGSTDNCGIASLAVSPSTFDCSNVGTNTVTLTVTDTSGNSSSCTATVTVEDNVPPTAMCVPDFTLPLDATGNASITPADIDNGSTDACGIASLSISPSTFTCADVGPNTVTLTVTDVNGNVSTCTTVVTVEDVTPPSIACPADVTTSNDPGICGATVFFADAIATDECGVMSVVQTMGPPSGSVFPVGTTTIEFTATDVNGNTNTCTFDITVTDDEPPVAVCMDITISLDASGNASITPMDVDGGSTDNCGIASMTVTPSTFTCADVGPNNVVLEVTDTSGNVSSCTAVVTVEDVTPPVAVCQDITVQLDVNGMATITGTDVDGGSTDACGVASLSVSPDTFDCSNVGDNVVTLTVTDVNGNTSTCTAVVTVEDNIAPDLVCMDITLELDENGEAVITPDDVILSNTDACGIDTTAVDIFEFDCDDVGTPVTVTVFSIDVNGNISSCMAVVTVVDALPPVVTCPADQTVDPGPGNLFYTVPDYFATGEATAVDNCTDPLTITSQDPAAGTQLTDGVYTVTICATDDSGNEGCCTFELTVESILGGNDPADFRTLVLYPNPATDVIYLSNPKRMELEQVAIYDLTGRLVKTIGLEGMGSEKAIDISELASATYMFIINSEYGQMTKSIVKE</sequence>
<dbReference type="NCBIfam" id="TIGR04183">
    <property type="entry name" value="Por_Secre_tail"/>
    <property type="match status" value="1"/>
</dbReference>
<evidence type="ECO:0000256" key="2">
    <source>
        <dbReference type="ARBA" id="ARBA00022737"/>
    </source>
</evidence>
<dbReference type="PANTHER" id="PTHR24273">
    <property type="entry name" value="FI04643P-RELATED"/>
    <property type="match status" value="1"/>
</dbReference>
<evidence type="ECO:0000256" key="1">
    <source>
        <dbReference type="ARBA" id="ARBA00022729"/>
    </source>
</evidence>
<dbReference type="Pfam" id="PF18962">
    <property type="entry name" value="Por_Secre_tail"/>
    <property type="match status" value="1"/>
</dbReference>
<dbReference type="Pfam" id="PF18886">
    <property type="entry name" value="DUF5649"/>
    <property type="match status" value="1"/>
</dbReference>
<proteinExistence type="predicted"/>
<dbReference type="Proteomes" id="UP000238442">
    <property type="component" value="Chromosome"/>
</dbReference>
<dbReference type="PROSITE" id="PS50825">
    <property type="entry name" value="HYR"/>
    <property type="match status" value="10"/>
</dbReference>
<keyword evidence="1 3" id="KW-0732">Signal</keyword>
<reference evidence="5 6" key="1">
    <citation type="submission" date="2018-02" db="EMBL/GenBank/DDBJ databases">
        <title>Genomic analysis of the strain RR4-38 isolated from a seawater recirculating aquaculture system.</title>
        <authorList>
            <person name="Kim Y.-S."/>
            <person name="Jang Y.H."/>
            <person name="Kim K.-H."/>
        </authorList>
    </citation>
    <scope>NUCLEOTIDE SEQUENCE [LARGE SCALE GENOMIC DNA]</scope>
    <source>
        <strain evidence="5 6">RR4-38</strain>
    </source>
</reference>
<evidence type="ECO:0000259" key="4">
    <source>
        <dbReference type="PROSITE" id="PS50825"/>
    </source>
</evidence>
<gene>
    <name evidence="5" type="ORF">C5O00_01285</name>
</gene>
<feature type="domain" description="HYR" evidence="4">
    <location>
        <begin position="2090"/>
        <end position="2172"/>
    </location>
</feature>
<organism evidence="5 6">
    <name type="scientific">Pukyongia salina</name>
    <dbReference type="NCBI Taxonomy" id="2094025"/>
    <lineage>
        <taxon>Bacteria</taxon>
        <taxon>Pseudomonadati</taxon>
        <taxon>Bacteroidota</taxon>
        <taxon>Flavobacteriia</taxon>
        <taxon>Flavobacteriales</taxon>
        <taxon>Flavobacteriaceae</taxon>
        <taxon>Pukyongia</taxon>
    </lineage>
</organism>
<dbReference type="OrthoDB" id="9805017at2"/>
<keyword evidence="2" id="KW-0677">Repeat</keyword>
<evidence type="ECO:0000313" key="6">
    <source>
        <dbReference type="Proteomes" id="UP000238442"/>
    </source>
</evidence>
<feature type="domain" description="HYR" evidence="4">
    <location>
        <begin position="1285"/>
        <end position="1365"/>
    </location>
</feature>
<feature type="domain" description="HYR" evidence="4">
    <location>
        <begin position="1686"/>
        <end position="1769"/>
    </location>
</feature>
<feature type="domain" description="HYR" evidence="4">
    <location>
        <begin position="1366"/>
        <end position="1442"/>
    </location>
</feature>
<feature type="chain" id="PRO_5015422462" description="HYR domain-containing protein" evidence="3">
    <location>
        <begin position="24"/>
        <end position="2428"/>
    </location>
</feature>
<feature type="domain" description="HYR" evidence="4">
    <location>
        <begin position="1443"/>
        <end position="1526"/>
    </location>
</feature>
<dbReference type="PANTHER" id="PTHR24273:SF32">
    <property type="entry name" value="HYALIN"/>
    <property type="match status" value="1"/>
</dbReference>
<name>A0A2S0HUM6_9FLAO</name>
<feature type="domain" description="HYR" evidence="4">
    <location>
        <begin position="1527"/>
        <end position="1608"/>
    </location>
</feature>
<dbReference type="Gene3D" id="2.60.40.10">
    <property type="entry name" value="Immunoglobulins"/>
    <property type="match status" value="5"/>
</dbReference>
<evidence type="ECO:0000313" key="5">
    <source>
        <dbReference type="EMBL" id="AVI49873.1"/>
    </source>
</evidence>
<dbReference type="EMBL" id="CP027062">
    <property type="protein sequence ID" value="AVI49873.1"/>
    <property type="molecule type" value="Genomic_DNA"/>
</dbReference>
<dbReference type="InterPro" id="IPR026444">
    <property type="entry name" value="Secre_tail"/>
</dbReference>
<feature type="domain" description="HYR" evidence="4">
    <location>
        <begin position="1609"/>
        <end position="1685"/>
    </location>
</feature>
<accession>A0A2S0HUM6</accession>
<dbReference type="RefSeq" id="WP_105214228.1">
    <property type="nucleotide sequence ID" value="NZ_CP027062.1"/>
</dbReference>
<protein>
    <recommendedName>
        <fullName evidence="4">HYR domain-containing protein</fullName>
    </recommendedName>
</protein>
<feature type="signal peptide" evidence="3">
    <location>
        <begin position="1"/>
        <end position="23"/>
    </location>
</feature>
<dbReference type="Pfam" id="PF02494">
    <property type="entry name" value="HYR"/>
    <property type="match status" value="9"/>
</dbReference>
<keyword evidence="6" id="KW-1185">Reference proteome</keyword>
<evidence type="ECO:0000256" key="3">
    <source>
        <dbReference type="SAM" id="SignalP"/>
    </source>
</evidence>
<dbReference type="InterPro" id="IPR003410">
    <property type="entry name" value="HYR_dom"/>
</dbReference>
<dbReference type="KEGG" id="aue:C5O00_01285"/>
<feature type="domain" description="HYR" evidence="4">
    <location>
        <begin position="1770"/>
        <end position="1849"/>
    </location>
</feature>
<feature type="domain" description="HYR" evidence="4">
    <location>
        <begin position="1928"/>
        <end position="2012"/>
    </location>
</feature>